<reference evidence="9" key="1">
    <citation type="journal article" date="2021" name="Nat. Commun.">
        <title>Genetic determinants of endophytism in the Arabidopsis root mycobiome.</title>
        <authorList>
            <person name="Mesny F."/>
            <person name="Miyauchi S."/>
            <person name="Thiergart T."/>
            <person name="Pickel B."/>
            <person name="Atanasova L."/>
            <person name="Karlsson M."/>
            <person name="Huettel B."/>
            <person name="Barry K.W."/>
            <person name="Haridas S."/>
            <person name="Chen C."/>
            <person name="Bauer D."/>
            <person name="Andreopoulos W."/>
            <person name="Pangilinan J."/>
            <person name="LaButti K."/>
            <person name="Riley R."/>
            <person name="Lipzen A."/>
            <person name="Clum A."/>
            <person name="Drula E."/>
            <person name="Henrissat B."/>
            <person name="Kohler A."/>
            <person name="Grigoriev I.V."/>
            <person name="Martin F.M."/>
            <person name="Hacquard S."/>
        </authorList>
    </citation>
    <scope>NUCLEOTIDE SEQUENCE</scope>
    <source>
        <strain evidence="9">MPI-CAGE-CH-0243</strain>
    </source>
</reference>
<keyword evidence="3" id="KW-0158">Chromosome</keyword>
<evidence type="ECO:0000256" key="1">
    <source>
        <dbReference type="ARBA" id="ARBA00004123"/>
    </source>
</evidence>
<feature type="domain" description="Centromere protein H C-terminal" evidence="8">
    <location>
        <begin position="42"/>
        <end position="250"/>
    </location>
</feature>
<keyword evidence="5" id="KW-0539">Nucleus</keyword>
<evidence type="ECO:0000256" key="5">
    <source>
        <dbReference type="ARBA" id="ARBA00023242"/>
    </source>
</evidence>
<comment type="subcellular location">
    <subcellularLocation>
        <location evidence="2">Chromosome</location>
        <location evidence="2">Centromere</location>
        <location evidence="2">Kinetochore</location>
    </subcellularLocation>
    <subcellularLocation>
        <location evidence="1">Nucleus</location>
    </subcellularLocation>
</comment>
<evidence type="ECO:0000256" key="2">
    <source>
        <dbReference type="ARBA" id="ARBA00004629"/>
    </source>
</evidence>
<protein>
    <submittedName>
        <fullName evidence="9">Centromere protein H (CENP-H)-domain-containing protein</fullName>
    </submittedName>
</protein>
<dbReference type="InterPro" id="IPR008426">
    <property type="entry name" value="CENP-H_C"/>
</dbReference>
<evidence type="ECO:0000256" key="4">
    <source>
        <dbReference type="ARBA" id="ARBA00022838"/>
    </source>
</evidence>
<evidence type="ECO:0000256" key="7">
    <source>
        <dbReference type="ARBA" id="ARBA00025735"/>
    </source>
</evidence>
<dbReference type="EMBL" id="JAGMWT010000001">
    <property type="protein sequence ID" value="KAH7139401.1"/>
    <property type="molecule type" value="Genomic_DNA"/>
</dbReference>
<dbReference type="GO" id="GO:0007059">
    <property type="term" value="P:chromosome segregation"/>
    <property type="evidence" value="ECO:0007669"/>
    <property type="project" value="TreeGrafter"/>
</dbReference>
<gene>
    <name evidence="9" type="ORF">B0J11DRAFT_477729</name>
</gene>
<evidence type="ECO:0000259" key="8">
    <source>
        <dbReference type="Pfam" id="PF05837"/>
    </source>
</evidence>
<name>A0A9P9ELW2_9PLEO</name>
<dbReference type="OrthoDB" id="2274804at2759"/>
<dbReference type="PANTHER" id="PTHR48122:SF1">
    <property type="entry name" value="CENTROMERE PROTEIN H"/>
    <property type="match status" value="1"/>
</dbReference>
<evidence type="ECO:0000256" key="6">
    <source>
        <dbReference type="ARBA" id="ARBA00023328"/>
    </source>
</evidence>
<dbReference type="InterPro" id="IPR040034">
    <property type="entry name" value="CENP-H"/>
</dbReference>
<dbReference type="AlphaFoldDB" id="A0A9P9ELW2"/>
<dbReference type="GO" id="GO:0043515">
    <property type="term" value="F:kinetochore binding"/>
    <property type="evidence" value="ECO:0007669"/>
    <property type="project" value="TreeGrafter"/>
</dbReference>
<sequence>MNIANDTEREGSNVKTLKAEDYSDLLKTSYSDAFAFSDQEQLVLDLYDQLHELELQESLLLIQDDDAYLEDVSTLSDDAVQEQLIKAEREAMDARAEYELRNRLTENSLTMDPVLKAVHGGEHTDYAEKRLLPLVHDKSIVSMVHSSLASELIAATKALCKAEEGNIGANARNQELAQTLIKLAERAKTQSIEDVNDPGLRDEIREVERSVKKSRARLRTLKGILSGMIVGSGIDWTEDEALRDLIMDDEEDG</sequence>
<dbReference type="PANTHER" id="PTHR48122">
    <property type="entry name" value="CENTROMERE PROTEIN H"/>
    <property type="match status" value="1"/>
</dbReference>
<evidence type="ECO:0000313" key="9">
    <source>
        <dbReference type="EMBL" id="KAH7139401.1"/>
    </source>
</evidence>
<dbReference type="Proteomes" id="UP000700596">
    <property type="component" value="Unassembled WGS sequence"/>
</dbReference>
<dbReference type="GO" id="GO:0007052">
    <property type="term" value="P:mitotic spindle organization"/>
    <property type="evidence" value="ECO:0007669"/>
    <property type="project" value="TreeGrafter"/>
</dbReference>
<proteinExistence type="inferred from homology"/>
<comment type="similarity">
    <text evidence="7">Belongs to the CENP-H/MCM16 family.</text>
</comment>
<dbReference type="GO" id="GO:0051382">
    <property type="term" value="P:kinetochore assembly"/>
    <property type="evidence" value="ECO:0007669"/>
    <property type="project" value="InterPro"/>
</dbReference>
<dbReference type="GO" id="GO:0000776">
    <property type="term" value="C:kinetochore"/>
    <property type="evidence" value="ECO:0007669"/>
    <property type="project" value="UniProtKB-KW"/>
</dbReference>
<organism evidence="9 10">
    <name type="scientific">Dendryphion nanum</name>
    <dbReference type="NCBI Taxonomy" id="256645"/>
    <lineage>
        <taxon>Eukaryota</taxon>
        <taxon>Fungi</taxon>
        <taxon>Dikarya</taxon>
        <taxon>Ascomycota</taxon>
        <taxon>Pezizomycotina</taxon>
        <taxon>Dothideomycetes</taxon>
        <taxon>Pleosporomycetidae</taxon>
        <taxon>Pleosporales</taxon>
        <taxon>Torulaceae</taxon>
        <taxon>Dendryphion</taxon>
    </lineage>
</organism>
<evidence type="ECO:0000256" key="3">
    <source>
        <dbReference type="ARBA" id="ARBA00022454"/>
    </source>
</evidence>
<comment type="caution">
    <text evidence="9">The sequence shown here is derived from an EMBL/GenBank/DDBJ whole genome shotgun (WGS) entry which is preliminary data.</text>
</comment>
<keyword evidence="4" id="KW-0995">Kinetochore</keyword>
<dbReference type="Pfam" id="PF05837">
    <property type="entry name" value="CENP-H"/>
    <property type="match status" value="1"/>
</dbReference>
<keyword evidence="6" id="KW-0137">Centromere</keyword>
<evidence type="ECO:0000313" key="10">
    <source>
        <dbReference type="Proteomes" id="UP000700596"/>
    </source>
</evidence>
<accession>A0A9P9ELW2</accession>
<dbReference type="GO" id="GO:0005634">
    <property type="term" value="C:nucleus"/>
    <property type="evidence" value="ECO:0007669"/>
    <property type="project" value="UniProtKB-SubCell"/>
</dbReference>
<keyword evidence="10" id="KW-1185">Reference proteome</keyword>